<name>A0ABP5J4E6_9MICC</name>
<comment type="caution">
    <text evidence="3">The sequence shown here is derived from an EMBL/GenBank/DDBJ whole genome shotgun (WGS) entry which is preliminary data.</text>
</comment>
<keyword evidence="1" id="KW-0812">Transmembrane</keyword>
<evidence type="ECO:0000259" key="2">
    <source>
        <dbReference type="Pfam" id="PF14145"/>
    </source>
</evidence>
<feature type="domain" description="YrhK" evidence="2">
    <location>
        <begin position="24"/>
        <end position="78"/>
    </location>
</feature>
<dbReference type="Pfam" id="PF14145">
    <property type="entry name" value="YrhK"/>
    <property type="match status" value="1"/>
</dbReference>
<keyword evidence="4" id="KW-1185">Reference proteome</keyword>
<protein>
    <submittedName>
        <fullName evidence="3">YrhK family protein</fullName>
    </submittedName>
</protein>
<gene>
    <name evidence="3" type="ORF">GCM10009824_07800</name>
</gene>
<organism evidence="3 4">
    <name type="scientific">Kocuria atrinae</name>
    <dbReference type="NCBI Taxonomy" id="592377"/>
    <lineage>
        <taxon>Bacteria</taxon>
        <taxon>Bacillati</taxon>
        <taxon>Actinomycetota</taxon>
        <taxon>Actinomycetes</taxon>
        <taxon>Micrococcales</taxon>
        <taxon>Micrococcaceae</taxon>
        <taxon>Kocuria</taxon>
    </lineage>
</organism>
<proteinExistence type="predicted"/>
<evidence type="ECO:0000313" key="4">
    <source>
        <dbReference type="Proteomes" id="UP001500166"/>
    </source>
</evidence>
<reference evidence="4" key="1">
    <citation type="journal article" date="2019" name="Int. J. Syst. Evol. Microbiol.">
        <title>The Global Catalogue of Microorganisms (GCM) 10K type strain sequencing project: providing services to taxonomists for standard genome sequencing and annotation.</title>
        <authorList>
            <consortium name="The Broad Institute Genomics Platform"/>
            <consortium name="The Broad Institute Genome Sequencing Center for Infectious Disease"/>
            <person name="Wu L."/>
            <person name="Ma J."/>
        </authorList>
    </citation>
    <scope>NUCLEOTIDE SEQUENCE [LARGE SCALE GENOMIC DNA]</scope>
    <source>
        <strain evidence="4">JCM 15914</strain>
    </source>
</reference>
<accession>A0ABP5J4E6</accession>
<keyword evidence="1" id="KW-1133">Transmembrane helix</keyword>
<feature type="transmembrane region" description="Helical" evidence="1">
    <location>
        <begin position="55"/>
        <end position="73"/>
    </location>
</feature>
<dbReference type="RefSeq" id="WP_344223706.1">
    <property type="nucleotide sequence ID" value="NZ_BAAAQA010000004.1"/>
</dbReference>
<sequence length="96" mass="10815">MVSHGKKKNITLEVGHHELIIRDRYEIASISNDILIGLIFLVGSFLFFSEATMTFATWLFVIGSALMLVRPVIRLARRTHLKKINPGSDAATSRDF</sequence>
<dbReference type="InterPro" id="IPR025424">
    <property type="entry name" value="YrhK_domain"/>
</dbReference>
<evidence type="ECO:0000256" key="1">
    <source>
        <dbReference type="SAM" id="Phobius"/>
    </source>
</evidence>
<dbReference type="EMBL" id="BAAAQA010000004">
    <property type="protein sequence ID" value="GAA2111987.1"/>
    <property type="molecule type" value="Genomic_DNA"/>
</dbReference>
<evidence type="ECO:0000313" key="3">
    <source>
        <dbReference type="EMBL" id="GAA2111987.1"/>
    </source>
</evidence>
<feature type="transmembrane region" description="Helical" evidence="1">
    <location>
        <begin position="30"/>
        <end position="49"/>
    </location>
</feature>
<dbReference type="Proteomes" id="UP001500166">
    <property type="component" value="Unassembled WGS sequence"/>
</dbReference>
<keyword evidence="1" id="KW-0472">Membrane</keyword>